<name>A0A0C2M1G1_THEKT</name>
<gene>
    <name evidence="1" type="ORF">RF11_13887</name>
</gene>
<keyword evidence="2" id="KW-1185">Reference proteome</keyword>
<proteinExistence type="predicted"/>
<reference evidence="1 2" key="1">
    <citation type="journal article" date="2014" name="Genome Biol. Evol.">
        <title>The genome of the myxosporean Thelohanellus kitauei shows adaptations to nutrient acquisition within its fish host.</title>
        <authorList>
            <person name="Yang Y."/>
            <person name="Xiong J."/>
            <person name="Zhou Z."/>
            <person name="Huo F."/>
            <person name="Miao W."/>
            <person name="Ran C."/>
            <person name="Liu Y."/>
            <person name="Zhang J."/>
            <person name="Feng J."/>
            <person name="Wang M."/>
            <person name="Wang M."/>
            <person name="Wang L."/>
            <person name="Yao B."/>
        </authorList>
    </citation>
    <scope>NUCLEOTIDE SEQUENCE [LARGE SCALE GENOMIC DNA]</scope>
    <source>
        <strain evidence="1">Wuqing</strain>
    </source>
</reference>
<dbReference type="EMBL" id="JWZT01005390">
    <property type="protein sequence ID" value="KII60915.1"/>
    <property type="molecule type" value="Genomic_DNA"/>
</dbReference>
<organism evidence="1 2">
    <name type="scientific">Thelohanellus kitauei</name>
    <name type="common">Myxosporean</name>
    <dbReference type="NCBI Taxonomy" id="669202"/>
    <lineage>
        <taxon>Eukaryota</taxon>
        <taxon>Metazoa</taxon>
        <taxon>Cnidaria</taxon>
        <taxon>Myxozoa</taxon>
        <taxon>Myxosporea</taxon>
        <taxon>Bivalvulida</taxon>
        <taxon>Platysporina</taxon>
        <taxon>Myxobolidae</taxon>
        <taxon>Thelohanellus</taxon>
    </lineage>
</organism>
<dbReference type="AlphaFoldDB" id="A0A0C2M1G1"/>
<dbReference type="Proteomes" id="UP000031668">
    <property type="component" value="Unassembled WGS sequence"/>
</dbReference>
<evidence type="ECO:0000313" key="2">
    <source>
        <dbReference type="Proteomes" id="UP000031668"/>
    </source>
</evidence>
<protein>
    <submittedName>
        <fullName evidence="1">Uncharacterized protein</fullName>
    </submittedName>
</protein>
<comment type="caution">
    <text evidence="1">The sequence shown here is derived from an EMBL/GenBank/DDBJ whole genome shotgun (WGS) entry which is preliminary data.</text>
</comment>
<evidence type="ECO:0000313" key="1">
    <source>
        <dbReference type="EMBL" id="KII60915.1"/>
    </source>
</evidence>
<sequence length="149" mass="17130">MLCSRHTPIDENDQALACWPFLLFSASVALELPSDRVEVNLKDFSIHPSAYQGTNMVLFRQRIRFVTMVGLHLKYTIELTDNCFCRGESPPESLPPRLQPKELDREQIKPYDLSLFILSSKVDCCLNPMIFKLQDDAGYPNHIFPLKTQ</sequence>
<accession>A0A0C2M1G1</accession>